<dbReference type="EMBL" id="VICG01000001">
    <property type="protein sequence ID" value="KAA8576638.1"/>
    <property type="molecule type" value="Genomic_DNA"/>
</dbReference>
<sequence>MSISRNNSRSRPKTISYTDAYTFALRVAYLHHLLQPRRKTKQYVPAERKLISRKTVMIGELMQDFSLTSNTKTKFPHGFMSQLEKRLQGVLRGTERRPEYKEQAVKRTFAEAYTALTEPGFRKRMDKERRVEDLVLIFYSNTTKSLQKGKAADDDESWKNLVDRHVALFVRLISATLKDLEKDKDRPELMSRLATLENKLLTNSQDLYVNSSTGPGGGHSIEVTAPVSYDVKDMPMAQVVGKIFGMSNAEVQTDIDLNKNIWTESAALNDLKSYQHCLNANTKRTLRSEDFDVDEGYQAWKRAEVPELSAMISEILQARPDLVKASSKNGALPPLPPLTVPSPGADDQAYADLARTIAIVSPVEGSASYAFDQPADMSSFALEEEEPSKIFLEEATYTFIPTDTRAYYRTILTYALTYDKIHAQADGADSQPLSKQSLELLTELCVRWRIPQFSRLVLFLDVASQKFLDQEIGLDELDSAFEFIKNPPPEPKRAHTHTHSASLSSFDHNHWTIHDFALYRQTLTNLHDALLRDLYDLLQHCYEAKPPSPGPVLLILETHIKSDPLFSTTSPGGHNAYVEQLVEGLKSKAAEVYREYLEAEVPQDQEEWEFFPRGSAGKVCREVM</sequence>
<dbReference type="VEuPathDB" id="FungiDB:MFRU_014g02000"/>
<proteinExistence type="predicted"/>
<evidence type="ECO:0000313" key="1">
    <source>
        <dbReference type="EMBL" id="KAA8576638.1"/>
    </source>
</evidence>
<dbReference type="PANTHER" id="PTHR47263:SF1">
    <property type="entry name" value="C2 DOMAIN PROTEIN (AFU_ORTHOLOGUE AFUA_7G02350)"/>
    <property type="match status" value="1"/>
</dbReference>
<evidence type="ECO:0000313" key="2">
    <source>
        <dbReference type="Proteomes" id="UP000322873"/>
    </source>
</evidence>
<organism evidence="1 2">
    <name type="scientific">Monilinia fructicola</name>
    <name type="common">Brown rot fungus</name>
    <name type="synonym">Ciboria fructicola</name>
    <dbReference type="NCBI Taxonomy" id="38448"/>
    <lineage>
        <taxon>Eukaryota</taxon>
        <taxon>Fungi</taxon>
        <taxon>Dikarya</taxon>
        <taxon>Ascomycota</taxon>
        <taxon>Pezizomycotina</taxon>
        <taxon>Leotiomycetes</taxon>
        <taxon>Helotiales</taxon>
        <taxon>Sclerotiniaceae</taxon>
        <taxon>Monilinia</taxon>
    </lineage>
</organism>
<dbReference type="PANTHER" id="PTHR47263">
    <property type="entry name" value="ADENYLATE CYCLASE ACTIVATION PROTEIN GIT1"/>
    <property type="match status" value="1"/>
</dbReference>
<name>A0A5M9K494_MONFR</name>
<reference evidence="1 2" key="1">
    <citation type="submission" date="2019-06" db="EMBL/GenBank/DDBJ databases">
        <title>Genome Sequence of the Brown Rot Fungal Pathogen Monilinia fructicola.</title>
        <authorList>
            <person name="De Miccolis Angelini R.M."/>
            <person name="Landi L."/>
            <person name="Abate D."/>
            <person name="Pollastro S."/>
            <person name="Romanazzi G."/>
            <person name="Faretra F."/>
        </authorList>
    </citation>
    <scope>NUCLEOTIDE SEQUENCE [LARGE SCALE GENOMIC DNA]</scope>
    <source>
        <strain evidence="1 2">Mfrc123</strain>
    </source>
</reference>
<keyword evidence="2" id="KW-1185">Reference proteome</keyword>
<comment type="caution">
    <text evidence="1">The sequence shown here is derived from an EMBL/GenBank/DDBJ whole genome shotgun (WGS) entry which is preliminary data.</text>
</comment>
<dbReference type="InterPro" id="IPR052811">
    <property type="entry name" value="Glucose_resp_signaling"/>
</dbReference>
<protein>
    <submittedName>
        <fullName evidence="1">Uncharacterized protein</fullName>
    </submittedName>
</protein>
<dbReference type="Proteomes" id="UP000322873">
    <property type="component" value="Unassembled WGS sequence"/>
</dbReference>
<dbReference type="AlphaFoldDB" id="A0A5M9K494"/>
<gene>
    <name evidence="1" type="ORF">EYC84_006727</name>
</gene>
<accession>A0A5M9K494</accession>